<dbReference type="RefSeq" id="WP_008247557.1">
    <property type="nucleotide sequence ID" value="NZ_CP014544.1"/>
</dbReference>
<feature type="transmembrane region" description="Helical" evidence="9">
    <location>
        <begin position="402"/>
        <end position="420"/>
    </location>
</feature>
<keyword evidence="8 9" id="KW-0472">Membrane</keyword>
<feature type="domain" description="ABC transmembrane type-1" evidence="10">
    <location>
        <begin position="226"/>
        <end position="420"/>
    </location>
</feature>
<evidence type="ECO:0000256" key="4">
    <source>
        <dbReference type="ARBA" id="ARBA00022692"/>
    </source>
</evidence>
<dbReference type="AlphaFoldDB" id="A0A127M4L6"/>
<evidence type="ECO:0000256" key="8">
    <source>
        <dbReference type="ARBA" id="ARBA00023136"/>
    </source>
</evidence>
<feature type="transmembrane region" description="Helical" evidence="9">
    <location>
        <begin position="348"/>
        <end position="373"/>
    </location>
</feature>
<comment type="subcellular location">
    <subcellularLocation>
        <location evidence="1 9">Cell membrane</location>
        <topology evidence="1 9">Multi-pass membrane protein</topology>
    </subcellularLocation>
</comment>
<keyword evidence="3" id="KW-1003">Cell membrane</keyword>
<protein>
    <recommendedName>
        <fullName evidence="10">ABC transmembrane type-1 domain-containing protein</fullName>
    </recommendedName>
</protein>
<evidence type="ECO:0000313" key="11">
    <source>
        <dbReference type="EMBL" id="AMO68173.1"/>
    </source>
</evidence>
<feature type="transmembrane region" description="Helical" evidence="9">
    <location>
        <begin position="33"/>
        <end position="55"/>
    </location>
</feature>
<dbReference type="KEGG" id="zal:AZF00_07590"/>
<keyword evidence="2 9" id="KW-0813">Transport</keyword>
<dbReference type="PROSITE" id="PS50928">
    <property type="entry name" value="ABC_TM1"/>
    <property type="match status" value="1"/>
</dbReference>
<feature type="transmembrane region" description="Helical" evidence="9">
    <location>
        <begin position="265"/>
        <end position="287"/>
    </location>
</feature>
<evidence type="ECO:0000256" key="7">
    <source>
        <dbReference type="ARBA" id="ARBA00022989"/>
    </source>
</evidence>
<comment type="similarity">
    <text evidence="9">Belongs to the binding-protein-dependent transport system permease family.</text>
</comment>
<dbReference type="Gene3D" id="1.10.3720.10">
    <property type="entry name" value="MetI-like"/>
    <property type="match status" value="1"/>
</dbReference>
<dbReference type="GO" id="GO:0005886">
    <property type="term" value="C:plasma membrane"/>
    <property type="evidence" value="ECO:0007669"/>
    <property type="project" value="UniProtKB-SubCell"/>
</dbReference>
<keyword evidence="7 9" id="KW-1133">Transmembrane helix</keyword>
<evidence type="ECO:0000256" key="2">
    <source>
        <dbReference type="ARBA" id="ARBA00022448"/>
    </source>
</evidence>
<dbReference type="GO" id="GO:0055085">
    <property type="term" value="P:transmembrane transport"/>
    <property type="evidence" value="ECO:0007669"/>
    <property type="project" value="InterPro"/>
</dbReference>
<dbReference type="CDD" id="cd06261">
    <property type="entry name" value="TM_PBP2"/>
    <property type="match status" value="1"/>
</dbReference>
<evidence type="ECO:0000256" key="9">
    <source>
        <dbReference type="RuleBase" id="RU363032"/>
    </source>
</evidence>
<evidence type="ECO:0000256" key="1">
    <source>
        <dbReference type="ARBA" id="ARBA00004651"/>
    </source>
</evidence>
<dbReference type="STRING" id="1470434.AZF00_07590"/>
<dbReference type="Proteomes" id="UP000074119">
    <property type="component" value="Chromosome"/>
</dbReference>
<dbReference type="Pfam" id="PF00528">
    <property type="entry name" value="BPD_transp_1"/>
    <property type="match status" value="1"/>
</dbReference>
<dbReference type="SUPFAM" id="SSF161098">
    <property type="entry name" value="MetI-like"/>
    <property type="match status" value="1"/>
</dbReference>
<dbReference type="GO" id="GO:0015031">
    <property type="term" value="P:protein transport"/>
    <property type="evidence" value="ECO:0007669"/>
    <property type="project" value="UniProtKB-KW"/>
</dbReference>
<organism evidence="11 12">
    <name type="scientific">Zhongshania aliphaticivorans</name>
    <dbReference type="NCBI Taxonomy" id="1470434"/>
    <lineage>
        <taxon>Bacteria</taxon>
        <taxon>Pseudomonadati</taxon>
        <taxon>Pseudomonadota</taxon>
        <taxon>Gammaproteobacteria</taxon>
        <taxon>Cellvibrionales</taxon>
        <taxon>Spongiibacteraceae</taxon>
        <taxon>Zhongshania</taxon>
    </lineage>
</organism>
<dbReference type="EMBL" id="CP014544">
    <property type="protein sequence ID" value="AMO68173.1"/>
    <property type="molecule type" value="Genomic_DNA"/>
</dbReference>
<gene>
    <name evidence="11" type="ORF">AZF00_07590</name>
</gene>
<name>A0A127M4L6_9GAMM</name>
<feature type="transmembrane region" description="Helical" evidence="9">
    <location>
        <begin position="230"/>
        <end position="253"/>
    </location>
</feature>
<evidence type="ECO:0000256" key="6">
    <source>
        <dbReference type="ARBA" id="ARBA00022927"/>
    </source>
</evidence>
<sequence>MAMSVFRFARRTWASEDLEHIAPVPLPKMATPAVVLSSLVVIALLLFVSIGPLVWRQDPSQQWLSQISAGPSAPHSVRLIRDNGPWQPPVSEPVKSLVVHDANTEFVRLQWPQIEGVKRYRVYRASAHKAGLGLAIAETDKSYYQDQLQLSYQIYRYTIADADSGLLLLAREVRPEAAISLFEAQLQGLVPVGKSSRHAKWLEMPGHPLGTDALGRDILARLMAGGRTSLFVGVVAPLLYISFGCIFGAIAGLAGGWVDQVAMRFVDFVVALPFLLFMILFRVAFGIGPGENGIMPLIVAMLMLSWPGSARLIRGQVLALRGQAFVEAAKLAGVSTSRVILRHMLPNVLPMILVAFSFAIPQAIFTEAFLSFIGMGVSPPTTSWGALCNDGIKTLLSHPRQLLLPALFISVSVLAFNLLGDALRDATDRRAGVAKA</sequence>
<dbReference type="PANTHER" id="PTHR43386">
    <property type="entry name" value="OLIGOPEPTIDE TRANSPORT SYSTEM PERMEASE PROTEIN APPC"/>
    <property type="match status" value="1"/>
</dbReference>
<evidence type="ECO:0000259" key="10">
    <source>
        <dbReference type="PROSITE" id="PS50928"/>
    </source>
</evidence>
<keyword evidence="5" id="KW-0571">Peptide transport</keyword>
<evidence type="ECO:0000256" key="3">
    <source>
        <dbReference type="ARBA" id="ARBA00022475"/>
    </source>
</evidence>
<keyword evidence="4 9" id="KW-0812">Transmembrane</keyword>
<dbReference type="GO" id="GO:0015833">
    <property type="term" value="P:peptide transport"/>
    <property type="evidence" value="ECO:0007669"/>
    <property type="project" value="UniProtKB-KW"/>
</dbReference>
<dbReference type="PANTHER" id="PTHR43386:SF24">
    <property type="entry name" value="OLIGOPEPTIDE TRANSPORT SYSTEM PERMEASE PROTEIN AMID"/>
    <property type="match status" value="1"/>
</dbReference>
<evidence type="ECO:0000256" key="5">
    <source>
        <dbReference type="ARBA" id="ARBA00022856"/>
    </source>
</evidence>
<evidence type="ECO:0000313" key="12">
    <source>
        <dbReference type="Proteomes" id="UP000074119"/>
    </source>
</evidence>
<proteinExistence type="inferred from homology"/>
<dbReference type="InterPro" id="IPR000515">
    <property type="entry name" value="MetI-like"/>
</dbReference>
<dbReference type="InterPro" id="IPR035906">
    <property type="entry name" value="MetI-like_sf"/>
</dbReference>
<reference evidence="11 12" key="1">
    <citation type="submission" date="2015-12" db="EMBL/GenBank/DDBJ databases">
        <authorList>
            <person name="Shamseldin A."/>
            <person name="Moawad H."/>
            <person name="Abd El-Rahim W.M."/>
            <person name="Sadowsky M.J."/>
        </authorList>
    </citation>
    <scope>NUCLEOTIDE SEQUENCE [LARGE SCALE GENOMIC DNA]</scope>
    <source>
        <strain evidence="11 12">SM2</strain>
    </source>
</reference>
<dbReference type="InterPro" id="IPR050366">
    <property type="entry name" value="BP-dependent_transpt_permease"/>
</dbReference>
<accession>A0A127M4L6</accession>
<keyword evidence="6" id="KW-0653">Protein transport</keyword>